<keyword evidence="2" id="KW-1133">Transmembrane helix</keyword>
<proteinExistence type="predicted"/>
<dbReference type="Proteomes" id="UP000827986">
    <property type="component" value="Unassembled WGS sequence"/>
</dbReference>
<evidence type="ECO:0000313" key="4">
    <source>
        <dbReference type="Proteomes" id="UP000827986"/>
    </source>
</evidence>
<accession>A0A9D3XLS6</accession>
<reference evidence="3" key="1">
    <citation type="submission" date="2021-09" db="EMBL/GenBank/DDBJ databases">
        <title>The genome of Mauremys mutica provides insights into the evolution of semi-aquatic lifestyle.</title>
        <authorList>
            <person name="Gong S."/>
            <person name="Gao Y."/>
        </authorList>
    </citation>
    <scope>NUCLEOTIDE SEQUENCE</scope>
    <source>
        <strain evidence="3">MM-2020</strain>
        <tissue evidence="3">Muscle</tissue>
    </source>
</reference>
<organism evidence="3 4">
    <name type="scientific">Mauremys mutica</name>
    <name type="common">yellowpond turtle</name>
    <dbReference type="NCBI Taxonomy" id="74926"/>
    <lineage>
        <taxon>Eukaryota</taxon>
        <taxon>Metazoa</taxon>
        <taxon>Chordata</taxon>
        <taxon>Craniata</taxon>
        <taxon>Vertebrata</taxon>
        <taxon>Euteleostomi</taxon>
        <taxon>Archelosauria</taxon>
        <taxon>Testudinata</taxon>
        <taxon>Testudines</taxon>
        <taxon>Cryptodira</taxon>
        <taxon>Durocryptodira</taxon>
        <taxon>Testudinoidea</taxon>
        <taxon>Geoemydidae</taxon>
        <taxon>Geoemydinae</taxon>
        <taxon>Mauremys</taxon>
    </lineage>
</organism>
<keyword evidence="2" id="KW-0812">Transmembrane</keyword>
<keyword evidence="4" id="KW-1185">Reference proteome</keyword>
<protein>
    <submittedName>
        <fullName evidence="3">Uncharacterized protein</fullName>
    </submittedName>
</protein>
<feature type="compositionally biased region" description="Polar residues" evidence="1">
    <location>
        <begin position="1"/>
        <end position="20"/>
    </location>
</feature>
<feature type="transmembrane region" description="Helical" evidence="2">
    <location>
        <begin position="40"/>
        <end position="63"/>
    </location>
</feature>
<evidence type="ECO:0000313" key="3">
    <source>
        <dbReference type="EMBL" id="KAH1182959.1"/>
    </source>
</evidence>
<keyword evidence="2" id="KW-0472">Membrane</keyword>
<dbReference type="EMBL" id="JAHDVG010000466">
    <property type="protein sequence ID" value="KAH1182959.1"/>
    <property type="molecule type" value="Genomic_DNA"/>
</dbReference>
<feature type="compositionally biased region" description="Basic and acidic residues" evidence="1">
    <location>
        <begin position="21"/>
        <end position="33"/>
    </location>
</feature>
<dbReference type="AlphaFoldDB" id="A0A9D3XLS6"/>
<gene>
    <name evidence="3" type="ORF">KIL84_004451</name>
</gene>
<sequence length="115" mass="12421">MGQAASSRESEKSLQPLNESESQRKKGHPEPRRNGKKCTVALAVALAVVSSAFIATVSSAPLYSKDEDRICSVYKNAGILFGNDMILWGLYKDCTTTIRATDGETDAIPICRGVK</sequence>
<name>A0A9D3XLS6_9SAUR</name>
<evidence type="ECO:0000256" key="1">
    <source>
        <dbReference type="SAM" id="MobiDB-lite"/>
    </source>
</evidence>
<evidence type="ECO:0000256" key="2">
    <source>
        <dbReference type="SAM" id="Phobius"/>
    </source>
</evidence>
<feature type="region of interest" description="Disordered" evidence="1">
    <location>
        <begin position="1"/>
        <end position="35"/>
    </location>
</feature>
<comment type="caution">
    <text evidence="3">The sequence shown here is derived from an EMBL/GenBank/DDBJ whole genome shotgun (WGS) entry which is preliminary data.</text>
</comment>